<dbReference type="Gene3D" id="1.10.1040.10">
    <property type="entry name" value="N-(1-d-carboxylethyl)-l-norvaline Dehydrogenase, domain 2"/>
    <property type="match status" value="1"/>
</dbReference>
<evidence type="ECO:0000256" key="2">
    <source>
        <dbReference type="ARBA" id="ARBA00023002"/>
    </source>
</evidence>
<sequence length="300" mass="31603">MRHPEAPRTAFLGLGAMGLPMATNLVRGGVPLTVWNRTTAKAGPLGAEGATVASRLSDAAVDVVLTMLTDLRDVEEVLDAEDGLLEGWLRNGVETPLLVIMGTVSPPGVQSLAERLAASAVRVVDAPVSGGDVGAVEATLSIMVGGERADVDQVRPLFELMGRVVRHLGPVGSGQVAKACNQIIVASTAMVLAEAFSFARTAGVELDPLVELLKGGLADSEMLRQKGWRYLEREYGGGGALRNQVKDLRFALELGRREEIPLPMTAASEQFFTALVAMGYGGEDHTAAQRIYEITSGADA</sequence>
<dbReference type="InterPro" id="IPR013328">
    <property type="entry name" value="6PGD_dom2"/>
</dbReference>
<evidence type="ECO:0000259" key="4">
    <source>
        <dbReference type="Pfam" id="PF03446"/>
    </source>
</evidence>
<dbReference type="InterPro" id="IPR006115">
    <property type="entry name" value="6PGDH_NADP-bd"/>
</dbReference>
<dbReference type="PANTHER" id="PTHR43060:SF15">
    <property type="entry name" value="3-HYDROXYISOBUTYRATE DEHYDROGENASE-LIKE 1, MITOCHONDRIAL-RELATED"/>
    <property type="match status" value="1"/>
</dbReference>
<name>A0ABQ6I172_9MICO</name>
<dbReference type="PIRSF" id="PIRSF000103">
    <property type="entry name" value="HIBADH"/>
    <property type="match status" value="1"/>
</dbReference>
<comment type="caution">
    <text evidence="6">The sequence shown here is derived from an EMBL/GenBank/DDBJ whole genome shotgun (WGS) entry which is preliminary data.</text>
</comment>
<evidence type="ECO:0000256" key="1">
    <source>
        <dbReference type="ARBA" id="ARBA00009080"/>
    </source>
</evidence>
<evidence type="ECO:0000313" key="7">
    <source>
        <dbReference type="Proteomes" id="UP001157091"/>
    </source>
</evidence>
<dbReference type="InterPro" id="IPR008927">
    <property type="entry name" value="6-PGluconate_DH-like_C_sf"/>
</dbReference>
<feature type="domain" description="3-hydroxyisobutyrate dehydrogenase-like NAD-binding" evidence="5">
    <location>
        <begin position="172"/>
        <end position="291"/>
    </location>
</feature>
<dbReference type="Pfam" id="PF03446">
    <property type="entry name" value="NAD_binding_2"/>
    <property type="match status" value="1"/>
</dbReference>
<evidence type="ECO:0000256" key="3">
    <source>
        <dbReference type="ARBA" id="ARBA00023027"/>
    </source>
</evidence>
<gene>
    <name evidence="6" type="ORF">GCM10025864_21850</name>
</gene>
<keyword evidence="2" id="KW-0560">Oxidoreductase</keyword>
<accession>A0ABQ6I172</accession>
<evidence type="ECO:0000259" key="5">
    <source>
        <dbReference type="Pfam" id="PF14833"/>
    </source>
</evidence>
<keyword evidence="3" id="KW-0520">NAD</keyword>
<proteinExistence type="inferred from homology"/>
<dbReference type="PROSITE" id="PS00895">
    <property type="entry name" value="3_HYDROXYISOBUT_DH"/>
    <property type="match status" value="1"/>
</dbReference>
<feature type="domain" description="6-phosphogluconate dehydrogenase NADP-binding" evidence="4">
    <location>
        <begin position="10"/>
        <end position="169"/>
    </location>
</feature>
<dbReference type="RefSeq" id="WP_284293230.1">
    <property type="nucleotide sequence ID" value="NZ_BSUK01000001.1"/>
</dbReference>
<dbReference type="InterPro" id="IPR002204">
    <property type="entry name" value="3-OH-isobutyrate_DH-rel_CS"/>
</dbReference>
<dbReference type="InterPro" id="IPR029154">
    <property type="entry name" value="HIBADH-like_NADP-bd"/>
</dbReference>
<dbReference type="Proteomes" id="UP001157091">
    <property type="component" value="Unassembled WGS sequence"/>
</dbReference>
<dbReference type="Gene3D" id="3.40.50.720">
    <property type="entry name" value="NAD(P)-binding Rossmann-like Domain"/>
    <property type="match status" value="1"/>
</dbReference>
<protein>
    <submittedName>
        <fullName evidence="6">2-hydroxy-3-oxopropionate reductase</fullName>
    </submittedName>
</protein>
<keyword evidence="7" id="KW-1185">Reference proteome</keyword>
<dbReference type="SUPFAM" id="SSF51735">
    <property type="entry name" value="NAD(P)-binding Rossmann-fold domains"/>
    <property type="match status" value="1"/>
</dbReference>
<comment type="similarity">
    <text evidence="1">Belongs to the HIBADH-related family.</text>
</comment>
<organism evidence="6 7">
    <name type="scientific">Luteimicrobium album</name>
    <dbReference type="NCBI Taxonomy" id="1054550"/>
    <lineage>
        <taxon>Bacteria</taxon>
        <taxon>Bacillati</taxon>
        <taxon>Actinomycetota</taxon>
        <taxon>Actinomycetes</taxon>
        <taxon>Micrococcales</taxon>
        <taxon>Luteimicrobium</taxon>
    </lineage>
</organism>
<dbReference type="InterPro" id="IPR015815">
    <property type="entry name" value="HIBADH-related"/>
</dbReference>
<dbReference type="InterPro" id="IPR036291">
    <property type="entry name" value="NAD(P)-bd_dom_sf"/>
</dbReference>
<dbReference type="EMBL" id="BSUK01000001">
    <property type="protein sequence ID" value="GMA24426.1"/>
    <property type="molecule type" value="Genomic_DNA"/>
</dbReference>
<evidence type="ECO:0000313" key="6">
    <source>
        <dbReference type="EMBL" id="GMA24426.1"/>
    </source>
</evidence>
<dbReference type="SUPFAM" id="SSF48179">
    <property type="entry name" value="6-phosphogluconate dehydrogenase C-terminal domain-like"/>
    <property type="match status" value="1"/>
</dbReference>
<dbReference type="Pfam" id="PF14833">
    <property type="entry name" value="NAD_binding_11"/>
    <property type="match status" value="1"/>
</dbReference>
<reference evidence="7" key="1">
    <citation type="journal article" date="2019" name="Int. J. Syst. Evol. Microbiol.">
        <title>The Global Catalogue of Microorganisms (GCM) 10K type strain sequencing project: providing services to taxonomists for standard genome sequencing and annotation.</title>
        <authorList>
            <consortium name="The Broad Institute Genomics Platform"/>
            <consortium name="The Broad Institute Genome Sequencing Center for Infectious Disease"/>
            <person name="Wu L."/>
            <person name="Ma J."/>
        </authorList>
    </citation>
    <scope>NUCLEOTIDE SEQUENCE [LARGE SCALE GENOMIC DNA]</scope>
    <source>
        <strain evidence="7">NBRC 106348</strain>
    </source>
</reference>
<dbReference type="PANTHER" id="PTHR43060">
    <property type="entry name" value="3-HYDROXYISOBUTYRATE DEHYDROGENASE-LIKE 1, MITOCHONDRIAL-RELATED"/>
    <property type="match status" value="1"/>
</dbReference>